<reference evidence="1" key="1">
    <citation type="journal article" date="2021" name="New Phytol.">
        <title>Evolutionary innovations through gain and loss of genes in the ectomycorrhizal Boletales.</title>
        <authorList>
            <person name="Wu G."/>
            <person name="Miyauchi S."/>
            <person name="Morin E."/>
            <person name="Kuo A."/>
            <person name="Drula E."/>
            <person name="Varga T."/>
            <person name="Kohler A."/>
            <person name="Feng B."/>
            <person name="Cao Y."/>
            <person name="Lipzen A."/>
            <person name="Daum C."/>
            <person name="Hundley H."/>
            <person name="Pangilinan J."/>
            <person name="Johnson J."/>
            <person name="Barry K."/>
            <person name="LaButti K."/>
            <person name="Ng V."/>
            <person name="Ahrendt S."/>
            <person name="Min B."/>
            <person name="Choi I.G."/>
            <person name="Park H."/>
            <person name="Plett J.M."/>
            <person name="Magnuson J."/>
            <person name="Spatafora J.W."/>
            <person name="Nagy L.G."/>
            <person name="Henrissat B."/>
            <person name="Grigoriev I.V."/>
            <person name="Yang Z.L."/>
            <person name="Xu J."/>
            <person name="Martin F.M."/>
        </authorList>
    </citation>
    <scope>NUCLEOTIDE SEQUENCE</scope>
    <source>
        <strain evidence="1">KUC20120723A-06</strain>
    </source>
</reference>
<gene>
    <name evidence="1" type="ORF">BV22DRAFT_1037175</name>
</gene>
<proteinExistence type="predicted"/>
<sequence length="127" mass="14667">MALTMSKRTRIFHRRSGMCRYFHLHIKKGRPSDILRITQKHWLRAGPLSHTLILAVSERQAKKRALCPTCFHSQGSWTAGYPLQVAPADSLTGSGLSFEYRILFSPYIFTSIAYFQPPSYQRWDFSS</sequence>
<protein>
    <submittedName>
        <fullName evidence="1">Uncharacterized protein</fullName>
    </submittedName>
</protein>
<keyword evidence="2" id="KW-1185">Reference proteome</keyword>
<accession>A0ACB8BB93</accession>
<organism evidence="1 2">
    <name type="scientific">Leucogyrophana mollusca</name>
    <dbReference type="NCBI Taxonomy" id="85980"/>
    <lineage>
        <taxon>Eukaryota</taxon>
        <taxon>Fungi</taxon>
        <taxon>Dikarya</taxon>
        <taxon>Basidiomycota</taxon>
        <taxon>Agaricomycotina</taxon>
        <taxon>Agaricomycetes</taxon>
        <taxon>Agaricomycetidae</taxon>
        <taxon>Boletales</taxon>
        <taxon>Boletales incertae sedis</taxon>
        <taxon>Leucogyrophana</taxon>
    </lineage>
</organism>
<name>A0ACB8BB93_9AGAM</name>
<evidence type="ECO:0000313" key="2">
    <source>
        <dbReference type="Proteomes" id="UP000790709"/>
    </source>
</evidence>
<dbReference type="Proteomes" id="UP000790709">
    <property type="component" value="Unassembled WGS sequence"/>
</dbReference>
<dbReference type="EMBL" id="MU266474">
    <property type="protein sequence ID" value="KAH7922749.1"/>
    <property type="molecule type" value="Genomic_DNA"/>
</dbReference>
<comment type="caution">
    <text evidence="1">The sequence shown here is derived from an EMBL/GenBank/DDBJ whole genome shotgun (WGS) entry which is preliminary data.</text>
</comment>
<evidence type="ECO:0000313" key="1">
    <source>
        <dbReference type="EMBL" id="KAH7922749.1"/>
    </source>
</evidence>